<evidence type="ECO:0000256" key="1">
    <source>
        <dbReference type="SAM" id="Coils"/>
    </source>
</evidence>
<evidence type="ECO:0000313" key="3">
    <source>
        <dbReference type="EMBL" id="SCN60015.1"/>
    </source>
</evidence>
<feature type="coiled-coil region" evidence="1">
    <location>
        <begin position="49"/>
        <end position="76"/>
    </location>
</feature>
<feature type="compositionally biased region" description="Low complexity" evidence="2">
    <location>
        <begin position="400"/>
        <end position="416"/>
    </location>
</feature>
<evidence type="ECO:0000256" key="2">
    <source>
        <dbReference type="SAM" id="MobiDB-lite"/>
    </source>
</evidence>
<gene>
    <name evidence="3" type="ORF">PCHDK_000183500</name>
</gene>
<accession>A0A1D3RUT5</accession>
<feature type="region of interest" description="Disordered" evidence="2">
    <location>
        <begin position="111"/>
        <end position="335"/>
    </location>
</feature>
<feature type="compositionally biased region" description="Basic and acidic residues" evidence="2">
    <location>
        <begin position="266"/>
        <end position="275"/>
    </location>
</feature>
<feature type="compositionally biased region" description="Low complexity" evidence="2">
    <location>
        <begin position="294"/>
        <end position="308"/>
    </location>
</feature>
<feature type="compositionally biased region" description="Basic and acidic residues" evidence="2">
    <location>
        <begin position="157"/>
        <end position="166"/>
    </location>
</feature>
<evidence type="ECO:0000313" key="4">
    <source>
        <dbReference type="Proteomes" id="UP000195879"/>
    </source>
</evidence>
<feature type="compositionally biased region" description="Basic residues" evidence="2">
    <location>
        <begin position="111"/>
        <end position="121"/>
    </location>
</feature>
<keyword evidence="1" id="KW-0175">Coiled coil</keyword>
<dbReference type="EMBL" id="LT608203">
    <property type="protein sequence ID" value="SCN60015.1"/>
    <property type="molecule type" value="Genomic_DNA"/>
</dbReference>
<protein>
    <submittedName>
        <fullName evidence="3">Plasmodium variant antigen protein Cir/Yir/Bir, putative</fullName>
    </submittedName>
</protein>
<organism evidence="3 4">
    <name type="scientific">Plasmodium chabaudi adami</name>
    <dbReference type="NCBI Taxonomy" id="5826"/>
    <lineage>
        <taxon>Eukaryota</taxon>
        <taxon>Sar</taxon>
        <taxon>Alveolata</taxon>
        <taxon>Apicomplexa</taxon>
        <taxon>Aconoidasida</taxon>
        <taxon>Haemosporida</taxon>
        <taxon>Plasmodiidae</taxon>
        <taxon>Plasmodium</taxon>
        <taxon>Plasmodium (Vinckeia)</taxon>
    </lineage>
</organism>
<reference evidence="3 4" key="1">
    <citation type="submission" date="2016-08" db="EMBL/GenBank/DDBJ databases">
        <authorList>
            <consortium name="Pathogen Informatics"/>
        </authorList>
    </citation>
    <scope>NUCLEOTIDE SEQUENCE [LARGE SCALE GENOMIC DNA]</scope>
    <source>
        <strain evidence="3 4">DK</strain>
    </source>
</reference>
<proteinExistence type="predicted"/>
<name>A0A1D3RUT5_PLACE</name>
<sequence>MSQFYLLFNEICKITWDYSQNNLNINQIIVGFTRIYIKYKSLYDDINECDSYLNLLNNLKTKYDNFKKNITKNKRRIRLNGALCVNSKDLTPTKKANIKFIHEFDTPKCKKAHSKVTKKLPKPLPKASKNPKPVKPKPVPSPPPSHPEPQLSQLHSEPSDQPKDNQLETPPAPKTPPSLQNDVEIQKPQTERSNHKNRLEAPKIEPKASDNSKGNIEGASGDAGSSSSGNRNPGCELNDQIGSGDDPGVSSSTSDNGTDTSGSKDIVVDEAKSEANPKGSEQKYSLNDPGNKMSLSSDSSDRLLTSDTNQENSDDGSVDGSEGSNGGSLNIDNGKDDQRGLGVLIIYIIHVSNVKTTYKISNTIFNNFISNLSIDFKKVEILDNSGDKKLGTKGPGGRLPKSSDSSSSQKNSPQTSLLPNSKEKTNTPQLPQGSSEKGNYNQKNDQG</sequence>
<feature type="compositionally biased region" description="Basic and acidic residues" evidence="2">
    <location>
        <begin position="189"/>
        <end position="210"/>
    </location>
</feature>
<dbReference type="Pfam" id="PF06022">
    <property type="entry name" value="Cir_Bir_Yir"/>
    <property type="match status" value="1"/>
</dbReference>
<feature type="compositionally biased region" description="Low complexity" evidence="2">
    <location>
        <begin position="218"/>
        <end position="229"/>
    </location>
</feature>
<feature type="compositionally biased region" description="Low complexity" evidence="2">
    <location>
        <begin position="248"/>
        <end position="265"/>
    </location>
</feature>
<feature type="region of interest" description="Disordered" evidence="2">
    <location>
        <begin position="385"/>
        <end position="447"/>
    </location>
</feature>
<dbReference type="Proteomes" id="UP000195879">
    <property type="component" value="Chromosome 9"/>
</dbReference>
<dbReference type="AlphaFoldDB" id="A0A1D3RUT5"/>
<feature type="compositionally biased region" description="Pro residues" evidence="2">
    <location>
        <begin position="136"/>
        <end position="147"/>
    </location>
</feature>
<dbReference type="InterPro" id="IPR006477">
    <property type="entry name" value="Yir_bir_cir"/>
</dbReference>
<feature type="compositionally biased region" description="Polar residues" evidence="2">
    <location>
        <begin position="426"/>
        <end position="447"/>
    </location>
</feature>